<dbReference type="InterPro" id="IPR029063">
    <property type="entry name" value="SAM-dependent_MTases_sf"/>
</dbReference>
<dbReference type="EMBL" id="AEPD01000028">
    <property type="protein sequence ID" value="EFU30220.1"/>
    <property type="molecule type" value="Genomic_DNA"/>
</dbReference>
<dbReference type="FunFam" id="1.10.8.100:FF:000001">
    <property type="entry name" value="Ribosomal RNA small subunit methyltransferase A"/>
    <property type="match status" value="1"/>
</dbReference>
<reference evidence="11 12" key="1">
    <citation type="submission" date="2010-10" db="EMBL/GenBank/DDBJ databases">
        <authorList>
            <person name="Muzny D."/>
            <person name="Qin X."/>
            <person name="Deng J."/>
            <person name="Jiang H."/>
            <person name="Liu Y."/>
            <person name="Qu J."/>
            <person name="Song X.-Z."/>
            <person name="Zhang L."/>
            <person name="Thornton R."/>
            <person name="Coyle M."/>
            <person name="Francisco L."/>
            <person name="Jackson L."/>
            <person name="Javaid M."/>
            <person name="Korchina V."/>
            <person name="Kovar C."/>
            <person name="Mata R."/>
            <person name="Mathew T."/>
            <person name="Ngo R."/>
            <person name="Nguyen L."/>
            <person name="Nguyen N."/>
            <person name="Okwuonu G."/>
            <person name="Ongeri F."/>
            <person name="Pham C."/>
            <person name="Simmons D."/>
            <person name="Wilczek-Boney K."/>
            <person name="Hale W."/>
            <person name="Jakkamsetti A."/>
            <person name="Pham P."/>
            <person name="Ruth R."/>
            <person name="San Lucas F."/>
            <person name="Warren J."/>
            <person name="Zhang J."/>
            <person name="Zhao Z."/>
            <person name="Zhou C."/>
            <person name="Zhu D."/>
            <person name="Lee S."/>
            <person name="Bess C."/>
            <person name="Blankenburg K."/>
            <person name="Forbes L."/>
            <person name="Fu Q."/>
            <person name="Gubbala S."/>
            <person name="Hirani K."/>
            <person name="Jayaseelan J.C."/>
            <person name="Lara F."/>
            <person name="Munidasa M."/>
            <person name="Palculict T."/>
            <person name="Patil S."/>
            <person name="Pu L.-L."/>
            <person name="Saada N."/>
            <person name="Tang L."/>
            <person name="Weissenberger G."/>
            <person name="Zhu Y."/>
            <person name="Hemphill L."/>
            <person name="Shang Y."/>
            <person name="Youmans B."/>
            <person name="Ayvaz T."/>
            <person name="Ross M."/>
            <person name="Santibanez J."/>
            <person name="Aqrawi P."/>
            <person name="Gross S."/>
            <person name="Joshi V."/>
            <person name="Fowler G."/>
            <person name="Nazareth L."/>
            <person name="Reid J."/>
            <person name="Worley K."/>
            <person name="Petrosino J."/>
            <person name="Highlander S."/>
            <person name="Gibbs R."/>
        </authorList>
    </citation>
    <scope>NUCLEOTIDE SEQUENCE [LARGE SCALE GENOMIC DNA]</scope>
    <source>
        <strain evidence="11 12">ATCC 33574</strain>
    </source>
</reference>
<comment type="catalytic activity">
    <reaction evidence="7">
        <text>adenosine(1518)/adenosine(1519) in 16S rRNA + 4 S-adenosyl-L-methionine = N(6)-dimethyladenosine(1518)/N(6)-dimethyladenosine(1519) in 16S rRNA + 4 S-adenosyl-L-homocysteine + 4 H(+)</text>
        <dbReference type="Rhea" id="RHEA:19609"/>
        <dbReference type="Rhea" id="RHEA-COMP:10232"/>
        <dbReference type="Rhea" id="RHEA-COMP:10233"/>
        <dbReference type="ChEBI" id="CHEBI:15378"/>
        <dbReference type="ChEBI" id="CHEBI:57856"/>
        <dbReference type="ChEBI" id="CHEBI:59789"/>
        <dbReference type="ChEBI" id="CHEBI:74411"/>
        <dbReference type="ChEBI" id="CHEBI:74493"/>
        <dbReference type="EC" id="2.1.1.182"/>
    </reaction>
</comment>
<dbReference type="NCBIfam" id="TIGR00755">
    <property type="entry name" value="ksgA"/>
    <property type="match status" value="1"/>
</dbReference>
<evidence type="ECO:0000256" key="8">
    <source>
        <dbReference type="PROSITE-ProRule" id="PRU01026"/>
    </source>
</evidence>
<dbReference type="PROSITE" id="PS01131">
    <property type="entry name" value="RRNA_A_DIMETH"/>
    <property type="match status" value="1"/>
</dbReference>
<gene>
    <name evidence="7" type="primary">rsmA</name>
    <name evidence="7 11" type="synonym">ksgA</name>
    <name evidence="11" type="ORF">HMPREF6485_1499</name>
</gene>
<dbReference type="InterPro" id="IPR020596">
    <property type="entry name" value="rRNA_Ade_Mease_Trfase_CS"/>
</dbReference>
<accession>E6K7S0</accession>
<feature type="binding site" evidence="7 8">
    <location>
        <position position="63"/>
    </location>
    <ligand>
        <name>S-adenosyl-L-methionine</name>
        <dbReference type="ChEBI" id="CHEBI:59789"/>
    </ligand>
</feature>
<feature type="binding site" evidence="7 8">
    <location>
        <position position="153"/>
    </location>
    <ligand>
        <name>S-adenosyl-L-methionine</name>
        <dbReference type="ChEBI" id="CHEBI:59789"/>
    </ligand>
</feature>
<keyword evidence="9" id="KW-0732">Signal</keyword>
<feature type="domain" description="Ribosomal RNA adenine methylase transferase N-terminal" evidence="10">
    <location>
        <begin position="68"/>
        <end position="238"/>
    </location>
</feature>
<evidence type="ECO:0000256" key="5">
    <source>
        <dbReference type="ARBA" id="ARBA00022691"/>
    </source>
</evidence>
<evidence type="ECO:0000256" key="7">
    <source>
        <dbReference type="HAMAP-Rule" id="MF_00607"/>
    </source>
</evidence>
<evidence type="ECO:0000256" key="1">
    <source>
        <dbReference type="ARBA" id="ARBA00022490"/>
    </source>
</evidence>
<dbReference type="GO" id="GO:0005829">
    <property type="term" value="C:cytosol"/>
    <property type="evidence" value="ECO:0007669"/>
    <property type="project" value="TreeGrafter"/>
</dbReference>
<evidence type="ECO:0000256" key="6">
    <source>
        <dbReference type="ARBA" id="ARBA00022884"/>
    </source>
</evidence>
<feature type="binding site" evidence="7 8">
    <location>
        <position position="133"/>
    </location>
    <ligand>
        <name>S-adenosyl-L-methionine</name>
        <dbReference type="ChEBI" id="CHEBI:59789"/>
    </ligand>
</feature>
<keyword evidence="12" id="KW-1185">Reference proteome</keyword>
<feature type="binding site" evidence="7 8">
    <location>
        <position position="61"/>
    </location>
    <ligand>
        <name>S-adenosyl-L-methionine</name>
        <dbReference type="ChEBI" id="CHEBI:59789"/>
    </ligand>
</feature>
<keyword evidence="3 7" id="KW-0489">Methyltransferase</keyword>
<dbReference type="InterPro" id="IPR023165">
    <property type="entry name" value="rRNA_Ade_diMease-like_C"/>
</dbReference>
<evidence type="ECO:0000256" key="3">
    <source>
        <dbReference type="ARBA" id="ARBA00022603"/>
    </source>
</evidence>
<feature type="chain" id="PRO_5003206983" description="Ribosomal RNA small subunit methyltransferase A" evidence="9">
    <location>
        <begin position="20"/>
        <end position="317"/>
    </location>
</feature>
<dbReference type="InterPro" id="IPR011530">
    <property type="entry name" value="rRNA_adenine_dimethylase"/>
</dbReference>
<dbReference type="PROSITE" id="PS51689">
    <property type="entry name" value="SAM_RNA_A_N6_MT"/>
    <property type="match status" value="1"/>
</dbReference>
<dbReference type="PANTHER" id="PTHR11727:SF7">
    <property type="entry name" value="DIMETHYLADENOSINE TRANSFERASE-RELATED"/>
    <property type="match status" value="1"/>
</dbReference>
<feature type="binding site" evidence="7 8">
    <location>
        <position position="109"/>
    </location>
    <ligand>
        <name>S-adenosyl-L-methionine</name>
        <dbReference type="ChEBI" id="CHEBI:59789"/>
    </ligand>
</feature>
<dbReference type="FunFam" id="3.40.50.150:FF:000157">
    <property type="entry name" value="Ribosomal RNA small subunit methyltransferase A"/>
    <property type="match status" value="1"/>
</dbReference>
<dbReference type="Pfam" id="PF00398">
    <property type="entry name" value="RrnaAD"/>
    <property type="match status" value="1"/>
</dbReference>
<evidence type="ECO:0000256" key="2">
    <source>
        <dbReference type="ARBA" id="ARBA00022552"/>
    </source>
</evidence>
<dbReference type="GO" id="GO:0052908">
    <property type="term" value="F:16S rRNA (adenine(1518)-N(6)/adenine(1519)-N(6))-dimethyltransferase activity"/>
    <property type="evidence" value="ECO:0007669"/>
    <property type="project" value="UniProtKB-EC"/>
</dbReference>
<dbReference type="AlphaFoldDB" id="E6K7S0"/>
<keyword evidence="5 7" id="KW-0949">S-adenosyl-L-methionine</keyword>
<dbReference type="Proteomes" id="UP000003112">
    <property type="component" value="Unassembled WGS sequence"/>
</dbReference>
<comment type="similarity">
    <text evidence="7">Belongs to the class I-like SAM-binding methyltransferase superfamily. rRNA adenine N(6)-methyltransferase family. RsmA subfamily.</text>
</comment>
<dbReference type="Gene3D" id="1.10.8.100">
    <property type="entry name" value="Ribosomal RNA adenine dimethylase-like, domain 2"/>
    <property type="match status" value="1"/>
</dbReference>
<feature type="binding site" evidence="7 8">
    <location>
        <position position="88"/>
    </location>
    <ligand>
        <name>S-adenosyl-L-methionine</name>
        <dbReference type="ChEBI" id="CHEBI:59789"/>
    </ligand>
</feature>
<dbReference type="SUPFAM" id="SSF53335">
    <property type="entry name" value="S-adenosyl-L-methionine-dependent methyltransferases"/>
    <property type="match status" value="1"/>
</dbReference>
<dbReference type="eggNOG" id="COG0030">
    <property type="taxonomic scope" value="Bacteria"/>
</dbReference>
<protein>
    <recommendedName>
        <fullName evidence="7">Ribosomal RNA small subunit methyltransferase A</fullName>
        <ecNumber evidence="7">2.1.1.182</ecNumber>
    </recommendedName>
    <alternativeName>
        <fullName evidence="7">16S rRNA (adenine(1518)-N(6)/adenine(1519)-N(6))-dimethyltransferase</fullName>
    </alternativeName>
    <alternativeName>
        <fullName evidence="7">16S rRNA dimethyladenosine transferase</fullName>
    </alternativeName>
    <alternativeName>
        <fullName evidence="7">16S rRNA dimethylase</fullName>
    </alternativeName>
    <alternativeName>
        <fullName evidence="7">S-adenosylmethionine-6-N', N'-adenosyl(rRNA) dimethyltransferase</fullName>
    </alternativeName>
</protein>
<name>E6K7S0_9BACT</name>
<dbReference type="Gene3D" id="3.40.50.150">
    <property type="entry name" value="Vaccinia Virus protein VP39"/>
    <property type="match status" value="1"/>
</dbReference>
<feature type="signal peptide" evidence="9">
    <location>
        <begin position="1"/>
        <end position="19"/>
    </location>
</feature>
<dbReference type="InterPro" id="IPR001737">
    <property type="entry name" value="KsgA/Erm"/>
</dbReference>
<dbReference type="STRING" id="873513.HMPREF6485_1499"/>
<dbReference type="HAMAP" id="MF_00607">
    <property type="entry name" value="16SrRNA_methyltr_A"/>
    <property type="match status" value="1"/>
</dbReference>
<dbReference type="HOGENOM" id="CLU_041220_0_1_10"/>
<dbReference type="SMART" id="SM00650">
    <property type="entry name" value="rADc"/>
    <property type="match status" value="1"/>
</dbReference>
<dbReference type="EC" id="2.1.1.182" evidence="7"/>
<dbReference type="GO" id="GO:0003723">
    <property type="term" value="F:RNA binding"/>
    <property type="evidence" value="ECO:0007669"/>
    <property type="project" value="UniProtKB-UniRule"/>
</dbReference>
<comment type="caution">
    <text evidence="11">The sequence shown here is derived from an EMBL/GenBank/DDBJ whole genome shotgun (WGS) entry which is preliminary data.</text>
</comment>
<evidence type="ECO:0000256" key="4">
    <source>
        <dbReference type="ARBA" id="ARBA00022679"/>
    </source>
</evidence>
<keyword evidence="2 7" id="KW-0698">rRNA processing</keyword>
<proteinExistence type="inferred from homology"/>
<comment type="subcellular location">
    <subcellularLocation>
        <location evidence="7">Cytoplasm</location>
    </subcellularLocation>
</comment>
<keyword evidence="4 7" id="KW-0808">Transferase</keyword>
<comment type="function">
    <text evidence="7">Specifically dimethylates two adjacent adenosines (A1518 and A1519) in the loop of a conserved hairpin near the 3'-end of 16S rRNA in the 30S particle. May play a critical role in biogenesis of 30S subunits.</text>
</comment>
<keyword evidence="6 7" id="KW-0694">RNA-binding</keyword>
<dbReference type="InterPro" id="IPR020598">
    <property type="entry name" value="rRNA_Ade_methylase_Trfase_N"/>
</dbReference>
<evidence type="ECO:0000256" key="9">
    <source>
        <dbReference type="SAM" id="SignalP"/>
    </source>
</evidence>
<dbReference type="PANTHER" id="PTHR11727">
    <property type="entry name" value="DIMETHYLADENOSINE TRANSFERASE"/>
    <property type="match status" value="1"/>
</dbReference>
<sequence length="317" mass="35264">MFVYGGGCFAVPFIFSTFAAHSAGAAGGENTAFWGVVSGGNGLSRAKNMKSVKPKKNLGQHFLTDLNIARRIADTVDACPGLPVLEIGPGMGVLTQYLVTKPREVKAVEIDRESVAYLHETFPTLHDNIIGEDFLRMDLNTVFGGRPFVLTGNYPYDISSQIFFKMLDNRELIPCCTGMIQREVALRMASEPGNKAYGILSVLMQAWYDVEYLFTVDEDVFNPPPKVKSAVIRMTRNGVTDLGCDERLFKRLVKAVFNQRRKMLRVSLKQLFAGAQPSGEFFTAEVMTRRPEQLTIAQFVELTNVVEAEMRRLSLIG</sequence>
<evidence type="ECO:0000259" key="10">
    <source>
        <dbReference type="SMART" id="SM00650"/>
    </source>
</evidence>
<evidence type="ECO:0000313" key="12">
    <source>
        <dbReference type="Proteomes" id="UP000003112"/>
    </source>
</evidence>
<evidence type="ECO:0000313" key="11">
    <source>
        <dbReference type="EMBL" id="EFU30220.1"/>
    </source>
</evidence>
<keyword evidence="1 7" id="KW-0963">Cytoplasm</keyword>
<organism evidence="11 12">
    <name type="scientific">Segatella buccae ATCC 33574</name>
    <dbReference type="NCBI Taxonomy" id="873513"/>
    <lineage>
        <taxon>Bacteria</taxon>
        <taxon>Pseudomonadati</taxon>
        <taxon>Bacteroidota</taxon>
        <taxon>Bacteroidia</taxon>
        <taxon>Bacteroidales</taxon>
        <taxon>Prevotellaceae</taxon>
        <taxon>Segatella</taxon>
    </lineage>
</organism>